<accession>A0ACD3ARI7</accession>
<evidence type="ECO:0000313" key="1">
    <source>
        <dbReference type="EMBL" id="TFK68135.1"/>
    </source>
</evidence>
<name>A0ACD3ARI7_9AGAR</name>
<proteinExistence type="predicted"/>
<evidence type="ECO:0000313" key="2">
    <source>
        <dbReference type="Proteomes" id="UP000308600"/>
    </source>
</evidence>
<dbReference type="EMBL" id="ML208358">
    <property type="protein sequence ID" value="TFK68135.1"/>
    <property type="molecule type" value="Genomic_DNA"/>
</dbReference>
<protein>
    <submittedName>
        <fullName evidence="1">Uncharacterized protein</fullName>
    </submittedName>
</protein>
<organism evidence="1 2">
    <name type="scientific">Pluteus cervinus</name>
    <dbReference type="NCBI Taxonomy" id="181527"/>
    <lineage>
        <taxon>Eukaryota</taxon>
        <taxon>Fungi</taxon>
        <taxon>Dikarya</taxon>
        <taxon>Basidiomycota</taxon>
        <taxon>Agaricomycotina</taxon>
        <taxon>Agaricomycetes</taxon>
        <taxon>Agaricomycetidae</taxon>
        <taxon>Agaricales</taxon>
        <taxon>Pluteineae</taxon>
        <taxon>Pluteaceae</taxon>
        <taxon>Pluteus</taxon>
    </lineage>
</organism>
<reference evidence="1 2" key="1">
    <citation type="journal article" date="2019" name="Nat. Ecol. Evol.">
        <title>Megaphylogeny resolves global patterns of mushroom evolution.</title>
        <authorList>
            <person name="Varga T."/>
            <person name="Krizsan K."/>
            <person name="Foldi C."/>
            <person name="Dima B."/>
            <person name="Sanchez-Garcia M."/>
            <person name="Sanchez-Ramirez S."/>
            <person name="Szollosi G.J."/>
            <person name="Szarkandi J.G."/>
            <person name="Papp V."/>
            <person name="Albert L."/>
            <person name="Andreopoulos W."/>
            <person name="Angelini C."/>
            <person name="Antonin V."/>
            <person name="Barry K.W."/>
            <person name="Bougher N.L."/>
            <person name="Buchanan P."/>
            <person name="Buyck B."/>
            <person name="Bense V."/>
            <person name="Catcheside P."/>
            <person name="Chovatia M."/>
            <person name="Cooper J."/>
            <person name="Damon W."/>
            <person name="Desjardin D."/>
            <person name="Finy P."/>
            <person name="Geml J."/>
            <person name="Haridas S."/>
            <person name="Hughes K."/>
            <person name="Justo A."/>
            <person name="Karasinski D."/>
            <person name="Kautmanova I."/>
            <person name="Kiss B."/>
            <person name="Kocsube S."/>
            <person name="Kotiranta H."/>
            <person name="LaButti K.M."/>
            <person name="Lechner B.E."/>
            <person name="Liimatainen K."/>
            <person name="Lipzen A."/>
            <person name="Lukacs Z."/>
            <person name="Mihaltcheva S."/>
            <person name="Morgado L.N."/>
            <person name="Niskanen T."/>
            <person name="Noordeloos M.E."/>
            <person name="Ohm R.A."/>
            <person name="Ortiz-Santana B."/>
            <person name="Ovrebo C."/>
            <person name="Racz N."/>
            <person name="Riley R."/>
            <person name="Savchenko A."/>
            <person name="Shiryaev A."/>
            <person name="Soop K."/>
            <person name="Spirin V."/>
            <person name="Szebenyi C."/>
            <person name="Tomsovsky M."/>
            <person name="Tulloss R.E."/>
            <person name="Uehling J."/>
            <person name="Grigoriev I.V."/>
            <person name="Vagvolgyi C."/>
            <person name="Papp T."/>
            <person name="Martin F.M."/>
            <person name="Miettinen O."/>
            <person name="Hibbett D.S."/>
            <person name="Nagy L.G."/>
        </authorList>
    </citation>
    <scope>NUCLEOTIDE SEQUENCE [LARGE SCALE GENOMIC DNA]</scope>
    <source>
        <strain evidence="1 2">NL-1719</strain>
    </source>
</reference>
<keyword evidence="2" id="KW-1185">Reference proteome</keyword>
<gene>
    <name evidence="1" type="ORF">BDN72DRAFT_58913</name>
</gene>
<sequence>MLLSLPAELLNQILEELEDEELYKLAWLCRTLNYAALDVLFQRHSPKLRDGTLALFRQPSYVVPALRGALSLVDRNLISVSISFGSPERLLPELKTLGEVIGSLKSLTNLYLNLSMAQYVQPRNRKSAWKGMDPIAFTAAFQNLVNVALEKGCRQVNVNNSWGLEHPQKNNRPFGALWDKPEKKKRNGVFTTTFVPMLRRSLGKLGLKSHKSKVKPDPPIAKVAADETMPEAKVVQQVYYPVAKDLSDINIGAEMFFEPTWIDWTLHICNTASLTRFQLYTFGFKTIKDWDYYLPKLHLTHLKDFIVCGDVSNLENLCIFLQRHSPLLEEVLLNLPAVTAASLSESTSNSGHLTGGSFAENQQVMELGFPKLDKVFLTPGFAQWFINWILATSSVQNGLPLPSLHHVSILAAVLPSTPTTLYHTDLTNALTVLAKLVTLVKSSPPSHVDSTTTSIERRQSQKKWFSDLFITCGAMRELVPWLKSCHPSDSQAGEAIRALTCVEHLTLSADEATANNDEFLNALPCFLGHFPGLKRLIIYQMKFDQVKRLREREYWKRVKTSCPLLERWQFKMGVELSIDKLITGNWTEQDIPPHARSALGMGV</sequence>
<dbReference type="Proteomes" id="UP000308600">
    <property type="component" value="Unassembled WGS sequence"/>
</dbReference>